<sequence>MENASTKSAIPQSYAMKGEVLTAIPKTLPFRILPASRKYFAAAAPGSFFGRLFPRETLHFVHSSASLHWLSEVPEKIADRNSDAWNKGRIYCVNSPKEVADAYAAQQRKDLENFMHARAQELVSNGLMVIRMAAAPDEILDSDTKPGEQFELLGSCLLDMTKEGLGSEEKVDSFNLPIFYSSVNDVMAILGANGCFSIEWLQVLSLEHILGDLTVEVATSTCRAVLEELLEKHFGSGIIDELFNRFGKKVKEFPHLLNAHKQGIVQLFVILKRKLHDRP</sequence>
<keyword evidence="2" id="KW-1185">Reference proteome</keyword>
<dbReference type="Proteomes" id="UP000828941">
    <property type="component" value="Chromosome 11"/>
</dbReference>
<evidence type="ECO:0000313" key="2">
    <source>
        <dbReference type="Proteomes" id="UP000828941"/>
    </source>
</evidence>
<name>A0ACB9LRX6_BAUVA</name>
<evidence type="ECO:0000313" key="1">
    <source>
        <dbReference type="EMBL" id="KAI4313848.1"/>
    </source>
</evidence>
<reference evidence="1 2" key="1">
    <citation type="journal article" date="2022" name="DNA Res.">
        <title>Chromosomal-level genome assembly of the orchid tree Bauhinia variegata (Leguminosae; Cercidoideae) supports the allotetraploid origin hypothesis of Bauhinia.</title>
        <authorList>
            <person name="Zhong Y."/>
            <person name="Chen Y."/>
            <person name="Zheng D."/>
            <person name="Pang J."/>
            <person name="Liu Y."/>
            <person name="Luo S."/>
            <person name="Meng S."/>
            <person name="Qian L."/>
            <person name="Wei D."/>
            <person name="Dai S."/>
            <person name="Zhou R."/>
        </authorList>
    </citation>
    <scope>NUCLEOTIDE SEQUENCE [LARGE SCALE GENOMIC DNA]</scope>
    <source>
        <strain evidence="1">BV-YZ2020</strain>
    </source>
</reference>
<accession>A0ACB9LRX6</accession>
<proteinExistence type="predicted"/>
<comment type="caution">
    <text evidence="1">The sequence shown here is derived from an EMBL/GenBank/DDBJ whole genome shotgun (WGS) entry which is preliminary data.</text>
</comment>
<gene>
    <name evidence="1" type="ORF">L6164_026795</name>
</gene>
<organism evidence="1 2">
    <name type="scientific">Bauhinia variegata</name>
    <name type="common">Purple orchid tree</name>
    <name type="synonym">Phanera variegata</name>
    <dbReference type="NCBI Taxonomy" id="167791"/>
    <lineage>
        <taxon>Eukaryota</taxon>
        <taxon>Viridiplantae</taxon>
        <taxon>Streptophyta</taxon>
        <taxon>Embryophyta</taxon>
        <taxon>Tracheophyta</taxon>
        <taxon>Spermatophyta</taxon>
        <taxon>Magnoliopsida</taxon>
        <taxon>eudicotyledons</taxon>
        <taxon>Gunneridae</taxon>
        <taxon>Pentapetalae</taxon>
        <taxon>rosids</taxon>
        <taxon>fabids</taxon>
        <taxon>Fabales</taxon>
        <taxon>Fabaceae</taxon>
        <taxon>Cercidoideae</taxon>
        <taxon>Cercideae</taxon>
        <taxon>Bauhiniinae</taxon>
        <taxon>Bauhinia</taxon>
    </lineage>
</organism>
<protein>
    <submittedName>
        <fullName evidence="1">Uncharacterized protein</fullName>
    </submittedName>
</protein>
<dbReference type="EMBL" id="CM039436">
    <property type="protein sequence ID" value="KAI4313848.1"/>
    <property type="molecule type" value="Genomic_DNA"/>
</dbReference>